<comment type="caution">
    <text evidence="5">The sequence shown here is derived from an EMBL/GenBank/DDBJ whole genome shotgun (WGS) entry which is preliminary data.</text>
</comment>
<sequence>MKSKHVGRDKLNSQMGKLYLSSIDKKRGAEPGESVTLRVTDIQDPEFIFVNSAFGAGVIPRVQLIDAEGAVTVNPGEQIEAFFLEEKNGERIFTIFPVGAIARTILRRAFENRTVMTGKVLKPIKGGYEIQIGDETAFCPASQMEGEPEKNAQLKFLIIEAPDRNIVVSHKQYLETERQRHKETMISNLEEGSVVQGTVTSLRDFGAFVDIGGGVEGLIPLSELSYKRVNHPSEMLKSGEEIRVKVMSVNWKEDRITLSLKELQQNPWQGALPFQPGELLAVTVESIRPFGVFVKLPDGFRGLIPASETGVPRGTPFDKEFQRGQQLKAVIMEINREQQKISLSVNRAKEMQDRAEFEQYMADGAPKQEEENISSFGRILMQSLDKKK</sequence>
<dbReference type="PANTHER" id="PTHR10724">
    <property type="entry name" value="30S RIBOSOMAL PROTEIN S1"/>
    <property type="match status" value="1"/>
</dbReference>
<evidence type="ECO:0000259" key="4">
    <source>
        <dbReference type="PROSITE" id="PS50126"/>
    </source>
</evidence>
<dbReference type="SMART" id="SM00316">
    <property type="entry name" value="S1"/>
    <property type="match status" value="4"/>
</dbReference>
<evidence type="ECO:0000256" key="1">
    <source>
        <dbReference type="ARBA" id="ARBA00006767"/>
    </source>
</evidence>
<name>A0A833H3E4_9LEPT</name>
<evidence type="ECO:0000313" key="5">
    <source>
        <dbReference type="EMBL" id="KAB2934188.1"/>
    </source>
</evidence>
<dbReference type="Pfam" id="PF23459">
    <property type="entry name" value="S1_RRP5"/>
    <property type="match status" value="1"/>
</dbReference>
<dbReference type="OrthoDB" id="9810507at2"/>
<comment type="similarity">
    <text evidence="1">Belongs to the bacterial ribosomal protein bS1 family.</text>
</comment>
<evidence type="ECO:0000313" key="6">
    <source>
        <dbReference type="Proteomes" id="UP000460298"/>
    </source>
</evidence>
<dbReference type="PROSITE" id="PS50126">
    <property type="entry name" value="S1"/>
    <property type="match status" value="2"/>
</dbReference>
<keyword evidence="3" id="KW-0687">Ribonucleoprotein</keyword>
<dbReference type="GO" id="GO:0003729">
    <property type="term" value="F:mRNA binding"/>
    <property type="evidence" value="ECO:0007669"/>
    <property type="project" value="UniProtKB-ARBA"/>
</dbReference>
<dbReference type="InterPro" id="IPR057302">
    <property type="entry name" value="Rrp5_S1"/>
</dbReference>
<dbReference type="Gene3D" id="2.40.50.140">
    <property type="entry name" value="Nucleic acid-binding proteins"/>
    <property type="match status" value="2"/>
</dbReference>
<feature type="domain" description="S1 motif" evidence="4">
    <location>
        <begin position="277"/>
        <end position="346"/>
    </location>
</feature>
<dbReference type="PRINTS" id="PR00681">
    <property type="entry name" value="RIBOSOMALS1"/>
</dbReference>
<dbReference type="InterPro" id="IPR035104">
    <property type="entry name" value="Ribosomal_protein_S1-like"/>
</dbReference>
<evidence type="ECO:0000256" key="3">
    <source>
        <dbReference type="ARBA" id="ARBA00023274"/>
    </source>
</evidence>
<dbReference type="FunFam" id="2.40.50.140:FF:000051">
    <property type="entry name" value="RNA-binding transcriptional accessory protein"/>
    <property type="match status" value="1"/>
</dbReference>
<dbReference type="RefSeq" id="WP_002772516.1">
    <property type="nucleotide sequence ID" value="NZ_JQDG01000036.1"/>
</dbReference>
<feature type="domain" description="S1 motif" evidence="4">
    <location>
        <begin position="192"/>
        <end position="261"/>
    </location>
</feature>
<dbReference type="GO" id="GO:0022627">
    <property type="term" value="C:cytosolic small ribosomal subunit"/>
    <property type="evidence" value="ECO:0007669"/>
    <property type="project" value="TreeGrafter"/>
</dbReference>
<reference evidence="5 6" key="1">
    <citation type="submission" date="2019-10" db="EMBL/GenBank/DDBJ databases">
        <title>Extracellular Electron Transfer in a Candidatus Methanoperedens spp. Enrichment Culture.</title>
        <authorList>
            <person name="Berger S."/>
            <person name="Rangel Shaw D."/>
            <person name="Berben T."/>
            <person name="In 'T Zandt M."/>
            <person name="Frank J."/>
            <person name="Reimann J."/>
            <person name="Jetten M.S.M."/>
            <person name="Welte C.U."/>
        </authorList>
    </citation>
    <scope>NUCLEOTIDE SEQUENCE [LARGE SCALE GENOMIC DNA]</scope>
    <source>
        <strain evidence="5">SB12</strain>
    </source>
</reference>
<gene>
    <name evidence="5" type="ORF">F9K24_03965</name>
</gene>
<organism evidence="5 6">
    <name type="scientific">Leptonema illini</name>
    <dbReference type="NCBI Taxonomy" id="183"/>
    <lineage>
        <taxon>Bacteria</taxon>
        <taxon>Pseudomonadati</taxon>
        <taxon>Spirochaetota</taxon>
        <taxon>Spirochaetia</taxon>
        <taxon>Leptospirales</taxon>
        <taxon>Leptospiraceae</taxon>
        <taxon>Leptonema</taxon>
    </lineage>
</organism>
<dbReference type="AlphaFoldDB" id="A0A833H3E4"/>
<dbReference type="InterPro" id="IPR012340">
    <property type="entry name" value="NA-bd_OB-fold"/>
</dbReference>
<proteinExistence type="inferred from homology"/>
<dbReference type="Proteomes" id="UP000460298">
    <property type="component" value="Unassembled WGS sequence"/>
</dbReference>
<dbReference type="InterPro" id="IPR050437">
    <property type="entry name" value="Ribos_protein_bS1-like"/>
</dbReference>
<evidence type="ECO:0000256" key="2">
    <source>
        <dbReference type="ARBA" id="ARBA00022980"/>
    </source>
</evidence>
<dbReference type="SUPFAM" id="SSF50249">
    <property type="entry name" value="Nucleic acid-binding proteins"/>
    <property type="match status" value="3"/>
</dbReference>
<dbReference type="CDD" id="cd05688">
    <property type="entry name" value="S1_RPS1_repeat_ec3"/>
    <property type="match status" value="1"/>
</dbReference>
<dbReference type="EMBL" id="WBUI01000003">
    <property type="protein sequence ID" value="KAB2934188.1"/>
    <property type="molecule type" value="Genomic_DNA"/>
</dbReference>
<accession>A0A833H3E4</accession>
<keyword evidence="2" id="KW-0689">Ribosomal protein</keyword>
<dbReference type="InterPro" id="IPR003029">
    <property type="entry name" value="S1_domain"/>
</dbReference>
<dbReference type="GO" id="GO:0006412">
    <property type="term" value="P:translation"/>
    <property type="evidence" value="ECO:0007669"/>
    <property type="project" value="TreeGrafter"/>
</dbReference>
<dbReference type="GO" id="GO:0003735">
    <property type="term" value="F:structural constituent of ribosome"/>
    <property type="evidence" value="ECO:0007669"/>
    <property type="project" value="TreeGrafter"/>
</dbReference>
<protein>
    <submittedName>
        <fullName evidence="5">S1 RNA-binding domain-containing protein</fullName>
    </submittedName>
</protein>
<dbReference type="Pfam" id="PF00575">
    <property type="entry name" value="S1"/>
    <property type="match status" value="1"/>
</dbReference>
<dbReference type="PANTHER" id="PTHR10724:SF7">
    <property type="entry name" value="SMALL RIBOSOMAL SUBUNIT PROTEIN BS1C"/>
    <property type="match status" value="1"/>
</dbReference>